<keyword evidence="3" id="KW-1185">Reference proteome</keyword>
<gene>
    <name evidence="2" type="ORF">KK2020170_13900</name>
</gene>
<sequence>MNTEDKIYNKIKSAAEKGATPDFSGMDKVWNRVEDKLDAQVSKSESSKWKKIAVAASIVVVGTIAYNFFDNKPEIITNKNSVVVNDSLLLNTNNTLVEASEESKIHQEETKFVNPNIVANADAILEKQIEEQPVVVTTIKKTNPVDVSVSEIKAEEIIMQDKAFESSDDYIQGNSLLPSAKKENSHGSSNYTITEAAVPNRAVQSKKENPLVVVDGEAKKGMKVEELINTEMDSVVYLKEPLYIINGKEYSEKELFGPNPTSPYAPLNQQDIISTTIYQGEDATKLYGEKGKKGVVIITTKNGKPKK</sequence>
<reference evidence="2 3" key="1">
    <citation type="submission" date="2021-06" db="EMBL/GenBank/DDBJ databases">
        <title>Whole genome sequences of Flavobacterium sp. KK2020170 and assembly.</title>
        <authorList>
            <person name="Kitahara K."/>
            <person name="Miyoshi S."/>
            <person name="Uesaka K."/>
        </authorList>
    </citation>
    <scope>NUCLEOTIDE SEQUENCE [LARGE SCALE GENOMIC DNA]</scope>
    <source>
        <strain evidence="2 3">KK2020170</strain>
    </source>
</reference>
<organism evidence="2 3">
    <name type="scientific">Flavobacterium okayamense</name>
    <dbReference type="NCBI Taxonomy" id="2830782"/>
    <lineage>
        <taxon>Bacteria</taxon>
        <taxon>Pseudomonadati</taxon>
        <taxon>Bacteroidota</taxon>
        <taxon>Flavobacteriia</taxon>
        <taxon>Flavobacteriales</taxon>
        <taxon>Flavobacteriaceae</taxon>
        <taxon>Flavobacterium</taxon>
    </lineage>
</organism>
<accession>A0ABN6HVY3</accession>
<dbReference type="EMBL" id="AP024749">
    <property type="protein sequence ID" value="BCY28522.1"/>
    <property type="molecule type" value="Genomic_DNA"/>
</dbReference>
<evidence type="ECO:0008006" key="4">
    <source>
        <dbReference type="Google" id="ProtNLM"/>
    </source>
</evidence>
<evidence type="ECO:0000313" key="2">
    <source>
        <dbReference type="EMBL" id="BCY28522.1"/>
    </source>
</evidence>
<keyword evidence="1" id="KW-1133">Transmembrane helix</keyword>
<dbReference type="InterPro" id="IPR037066">
    <property type="entry name" value="Plug_dom_sf"/>
</dbReference>
<evidence type="ECO:0000313" key="3">
    <source>
        <dbReference type="Proteomes" id="UP000825258"/>
    </source>
</evidence>
<keyword evidence="1" id="KW-0812">Transmembrane</keyword>
<name>A0ABN6HVY3_9FLAO</name>
<protein>
    <recommendedName>
        <fullName evidence="4">TonB-dependent outer membrane receptor, SusC/RagA subfamily, signature region</fullName>
    </recommendedName>
</protein>
<dbReference type="Proteomes" id="UP000825258">
    <property type="component" value="Chromosome"/>
</dbReference>
<feature type="transmembrane region" description="Helical" evidence="1">
    <location>
        <begin position="52"/>
        <end position="69"/>
    </location>
</feature>
<evidence type="ECO:0000256" key="1">
    <source>
        <dbReference type="SAM" id="Phobius"/>
    </source>
</evidence>
<keyword evidence="1" id="KW-0472">Membrane</keyword>
<dbReference type="RefSeq" id="WP_221257647.1">
    <property type="nucleotide sequence ID" value="NZ_AP024749.1"/>
</dbReference>
<proteinExistence type="predicted"/>
<dbReference type="Gene3D" id="2.170.130.10">
    <property type="entry name" value="TonB-dependent receptor, plug domain"/>
    <property type="match status" value="1"/>
</dbReference>